<dbReference type="Pfam" id="PF12937">
    <property type="entry name" value="F-box-like"/>
    <property type="match status" value="1"/>
</dbReference>
<dbReference type="Proteomes" id="UP000823749">
    <property type="component" value="Chromosome 2"/>
</dbReference>
<accession>A0AAV6LHK1</accession>
<dbReference type="InterPro" id="IPR001810">
    <property type="entry name" value="F-box_dom"/>
</dbReference>
<evidence type="ECO:0000313" key="2">
    <source>
        <dbReference type="EMBL" id="KAG5563427.1"/>
    </source>
</evidence>
<gene>
    <name evidence="2" type="ORF">RHGRI_005996</name>
</gene>
<dbReference type="EMBL" id="JACTNZ010000002">
    <property type="protein sequence ID" value="KAG5563427.1"/>
    <property type="molecule type" value="Genomic_DNA"/>
</dbReference>
<feature type="domain" description="F-box" evidence="1">
    <location>
        <begin position="12"/>
        <end position="47"/>
    </location>
</feature>
<dbReference type="AlphaFoldDB" id="A0AAV6LHK1"/>
<proteinExistence type="predicted"/>
<dbReference type="InterPro" id="IPR036047">
    <property type="entry name" value="F-box-like_dom_sf"/>
</dbReference>
<dbReference type="PANTHER" id="PTHR31215">
    <property type="entry name" value="OS05G0510400 PROTEIN-RELATED"/>
    <property type="match status" value="1"/>
</dbReference>
<protein>
    <recommendedName>
        <fullName evidence="1">F-box domain-containing protein</fullName>
    </recommendedName>
</protein>
<name>A0AAV6LHK1_9ERIC</name>
<evidence type="ECO:0000313" key="3">
    <source>
        <dbReference type="Proteomes" id="UP000823749"/>
    </source>
</evidence>
<sequence>MDKLKHPQKNNFDHLPDDIVLLIFNKLWEAKWLCRCSMVSKRFSSLVPHINNVSVKPARYISTRSKQKEVTSSIFEYLVGLKDLMYVHIEEYFFCEVDWKCSWKPLLKWKFNFNTNVRSFTFLMVSCLLRVELPLAQYEEQDGEEDEEEEEDGEEIQNDINIRQYEERYRVNMAFRCFYDACTKLNIVLDRIGKHQMLRSITISDIKNQEKIVVSGYQIAELRNLERAKLSMPKVDRGLFKCCHVPSLHLPKSKCMMVRPTLVYIRCVNPSCDNEGDDVIDDDMLAGSFEDDEGGVYNEAVKEILAKHKNKMSTTRITKEVDEVAAAAQNQ</sequence>
<comment type="caution">
    <text evidence="2">The sequence shown here is derived from an EMBL/GenBank/DDBJ whole genome shotgun (WGS) entry which is preliminary data.</text>
</comment>
<dbReference type="InterPro" id="IPR044809">
    <property type="entry name" value="AUF1-like"/>
</dbReference>
<evidence type="ECO:0000259" key="1">
    <source>
        <dbReference type="Pfam" id="PF12937"/>
    </source>
</evidence>
<keyword evidence="3" id="KW-1185">Reference proteome</keyword>
<dbReference type="CDD" id="cd09917">
    <property type="entry name" value="F-box_SF"/>
    <property type="match status" value="1"/>
</dbReference>
<dbReference type="Gene3D" id="1.20.1280.50">
    <property type="match status" value="1"/>
</dbReference>
<reference evidence="2" key="1">
    <citation type="submission" date="2020-08" db="EMBL/GenBank/DDBJ databases">
        <title>Plant Genome Project.</title>
        <authorList>
            <person name="Zhang R.-G."/>
        </authorList>
    </citation>
    <scope>NUCLEOTIDE SEQUENCE</scope>
    <source>
        <strain evidence="2">WSP0</strain>
        <tissue evidence="2">Leaf</tissue>
    </source>
</reference>
<dbReference type="SUPFAM" id="SSF81383">
    <property type="entry name" value="F-box domain"/>
    <property type="match status" value="1"/>
</dbReference>
<organism evidence="2 3">
    <name type="scientific">Rhododendron griersonianum</name>
    <dbReference type="NCBI Taxonomy" id="479676"/>
    <lineage>
        <taxon>Eukaryota</taxon>
        <taxon>Viridiplantae</taxon>
        <taxon>Streptophyta</taxon>
        <taxon>Embryophyta</taxon>
        <taxon>Tracheophyta</taxon>
        <taxon>Spermatophyta</taxon>
        <taxon>Magnoliopsida</taxon>
        <taxon>eudicotyledons</taxon>
        <taxon>Gunneridae</taxon>
        <taxon>Pentapetalae</taxon>
        <taxon>asterids</taxon>
        <taxon>Ericales</taxon>
        <taxon>Ericaceae</taxon>
        <taxon>Ericoideae</taxon>
        <taxon>Rhodoreae</taxon>
        <taxon>Rhododendron</taxon>
    </lineage>
</organism>